<protein>
    <submittedName>
        <fullName evidence="6">Crp/Fnr family transcriptional regulator</fullName>
    </submittedName>
</protein>
<dbReference type="Pfam" id="PF00027">
    <property type="entry name" value="cNMP_binding"/>
    <property type="match status" value="1"/>
</dbReference>
<dbReference type="Proteomes" id="UP000032578">
    <property type="component" value="Unassembled WGS sequence"/>
</dbReference>
<dbReference type="PRINTS" id="PR00034">
    <property type="entry name" value="HTHCRP"/>
</dbReference>
<dbReference type="InterPro" id="IPR014710">
    <property type="entry name" value="RmlC-like_jellyroll"/>
</dbReference>
<organism evidence="6 7">
    <name type="scientific">Neotamlana sedimentorum</name>
    <dbReference type="NCBI Taxonomy" id="1435349"/>
    <lineage>
        <taxon>Bacteria</taxon>
        <taxon>Pseudomonadati</taxon>
        <taxon>Bacteroidota</taxon>
        <taxon>Flavobacteriia</taxon>
        <taxon>Flavobacteriales</taxon>
        <taxon>Flavobacteriaceae</taxon>
        <taxon>Neotamlana</taxon>
    </lineage>
</organism>
<dbReference type="PATRIC" id="fig|1435349.4.peg.887"/>
<dbReference type="InterPro" id="IPR036388">
    <property type="entry name" value="WH-like_DNA-bd_sf"/>
</dbReference>
<dbReference type="PROSITE" id="PS50042">
    <property type="entry name" value="CNMP_BINDING_3"/>
    <property type="match status" value="1"/>
</dbReference>
<dbReference type="PANTHER" id="PTHR24567">
    <property type="entry name" value="CRP FAMILY TRANSCRIPTIONAL REGULATORY PROTEIN"/>
    <property type="match status" value="1"/>
</dbReference>
<dbReference type="RefSeq" id="WP_044633664.1">
    <property type="nucleotide sequence ID" value="NZ_JTDW01000014.1"/>
</dbReference>
<evidence type="ECO:0000256" key="3">
    <source>
        <dbReference type="ARBA" id="ARBA00023163"/>
    </source>
</evidence>
<dbReference type="InterPro" id="IPR018490">
    <property type="entry name" value="cNMP-bd_dom_sf"/>
</dbReference>
<dbReference type="InterPro" id="IPR050397">
    <property type="entry name" value="Env_Response_Regulators"/>
</dbReference>
<dbReference type="InterPro" id="IPR000595">
    <property type="entry name" value="cNMP-bd_dom"/>
</dbReference>
<dbReference type="SUPFAM" id="SSF46785">
    <property type="entry name" value="Winged helix' DNA-binding domain"/>
    <property type="match status" value="1"/>
</dbReference>
<evidence type="ECO:0000259" key="4">
    <source>
        <dbReference type="PROSITE" id="PS50042"/>
    </source>
</evidence>
<evidence type="ECO:0000313" key="6">
    <source>
        <dbReference type="EMBL" id="KJD33219.1"/>
    </source>
</evidence>
<dbReference type="Gene3D" id="1.10.10.10">
    <property type="entry name" value="Winged helix-like DNA-binding domain superfamily/Winged helix DNA-binding domain"/>
    <property type="match status" value="1"/>
</dbReference>
<keyword evidence="1" id="KW-0805">Transcription regulation</keyword>
<keyword evidence="7" id="KW-1185">Reference proteome</keyword>
<dbReference type="InterPro" id="IPR012318">
    <property type="entry name" value="HTH_CRP"/>
</dbReference>
<dbReference type="GO" id="GO:0003677">
    <property type="term" value="F:DNA binding"/>
    <property type="evidence" value="ECO:0007669"/>
    <property type="project" value="UniProtKB-KW"/>
</dbReference>
<dbReference type="GO" id="GO:0003700">
    <property type="term" value="F:DNA-binding transcription factor activity"/>
    <property type="evidence" value="ECO:0007669"/>
    <property type="project" value="TreeGrafter"/>
</dbReference>
<evidence type="ECO:0000259" key="5">
    <source>
        <dbReference type="PROSITE" id="PS51063"/>
    </source>
</evidence>
<evidence type="ECO:0000256" key="1">
    <source>
        <dbReference type="ARBA" id="ARBA00023015"/>
    </source>
</evidence>
<name>A0A0D7W2D1_9FLAO</name>
<keyword evidence="3" id="KW-0804">Transcription</keyword>
<dbReference type="PROSITE" id="PS51063">
    <property type="entry name" value="HTH_CRP_2"/>
    <property type="match status" value="1"/>
</dbReference>
<dbReference type="STRING" id="1435349.PW52_14315"/>
<feature type="domain" description="Cyclic nucleotide-binding" evidence="4">
    <location>
        <begin position="14"/>
        <end position="111"/>
    </location>
</feature>
<dbReference type="CDD" id="cd00038">
    <property type="entry name" value="CAP_ED"/>
    <property type="match status" value="1"/>
</dbReference>
<dbReference type="InterPro" id="IPR036390">
    <property type="entry name" value="WH_DNA-bd_sf"/>
</dbReference>
<dbReference type="Gene3D" id="2.60.120.10">
    <property type="entry name" value="Jelly Rolls"/>
    <property type="match status" value="1"/>
</dbReference>
<comment type="caution">
    <text evidence="6">The sequence shown here is derived from an EMBL/GenBank/DDBJ whole genome shotgun (WGS) entry which is preliminary data.</text>
</comment>
<dbReference type="Pfam" id="PF13545">
    <property type="entry name" value="HTH_Crp_2"/>
    <property type="match status" value="1"/>
</dbReference>
<dbReference type="PANTHER" id="PTHR24567:SF26">
    <property type="entry name" value="REGULATORY PROTEIN YEIL"/>
    <property type="match status" value="1"/>
</dbReference>
<accession>A0A0D7W2D1</accession>
<dbReference type="SUPFAM" id="SSF51206">
    <property type="entry name" value="cAMP-binding domain-like"/>
    <property type="match status" value="1"/>
</dbReference>
<gene>
    <name evidence="6" type="ORF">PW52_14315</name>
</gene>
<dbReference type="SMART" id="SM00100">
    <property type="entry name" value="cNMP"/>
    <property type="match status" value="1"/>
</dbReference>
<proteinExistence type="predicted"/>
<dbReference type="SMART" id="SM00419">
    <property type="entry name" value="HTH_CRP"/>
    <property type="match status" value="1"/>
</dbReference>
<dbReference type="CDD" id="cd00092">
    <property type="entry name" value="HTH_CRP"/>
    <property type="match status" value="1"/>
</dbReference>
<keyword evidence="2" id="KW-0238">DNA-binding</keyword>
<feature type="domain" description="HTH crp-type" evidence="5">
    <location>
        <begin position="148"/>
        <end position="219"/>
    </location>
</feature>
<dbReference type="GO" id="GO:0005829">
    <property type="term" value="C:cytosol"/>
    <property type="evidence" value="ECO:0007669"/>
    <property type="project" value="TreeGrafter"/>
</dbReference>
<sequence>MGKCEQCIIRQFNALKSLHKEDLIRITGCKTSKKLRKGEVIFEEGENINGVFCIREGVCKLTKLSPNGKEQIVRLVIKGDLLGQRSLVSNEVANLTAVAASDMEVCFIPKQEILFDLSQNINFSMNMLKSMAEELKLSENIIVDMAQKTVKQRLAETLLYLKENFGEDINGFLNIILTREDYANIVGTATESAIRLLSQFKKEGLISAEGKKIKINNAEALKLVE</sequence>
<dbReference type="OrthoDB" id="9127033at2"/>
<reference evidence="6 7" key="1">
    <citation type="submission" date="2014-11" db="EMBL/GenBank/DDBJ databases">
        <title>Tamlana sedimentorum sp. nov., isolated from shallow sand sediments of the Sea of Japan.</title>
        <authorList>
            <person name="Romanenko L.A."/>
        </authorList>
    </citation>
    <scope>NUCLEOTIDE SEQUENCE [LARGE SCALE GENOMIC DNA]</scope>
    <source>
        <strain evidence="6 7">JCM 19808</strain>
    </source>
</reference>
<dbReference type="AlphaFoldDB" id="A0A0D7W2D1"/>
<evidence type="ECO:0000313" key="7">
    <source>
        <dbReference type="Proteomes" id="UP000032578"/>
    </source>
</evidence>
<dbReference type="EMBL" id="JTDW01000014">
    <property type="protein sequence ID" value="KJD33219.1"/>
    <property type="molecule type" value="Genomic_DNA"/>
</dbReference>
<evidence type="ECO:0000256" key="2">
    <source>
        <dbReference type="ARBA" id="ARBA00023125"/>
    </source>
</evidence>